<evidence type="ECO:0000313" key="5">
    <source>
        <dbReference type="EMBL" id="GKU75100.1"/>
    </source>
</evidence>
<keyword evidence="2" id="KW-0560">Oxidoreductase</keyword>
<evidence type="ECO:0000256" key="2">
    <source>
        <dbReference type="ARBA" id="ARBA00023002"/>
    </source>
</evidence>
<dbReference type="EMBL" id="BQYH01000066">
    <property type="protein sequence ID" value="GKU75100.1"/>
    <property type="molecule type" value="Genomic_DNA"/>
</dbReference>
<comment type="similarity">
    <text evidence="1">Belongs to the F420H(2)-dependent quinone reductase family.</text>
</comment>
<dbReference type="Proteomes" id="UP000245060">
    <property type="component" value="Unassembled WGS sequence"/>
</dbReference>
<accession>A0AA37PVV6</accession>
<dbReference type="Gene3D" id="2.30.110.10">
    <property type="entry name" value="Electron Transport, Fmn-binding Protein, Chain A"/>
    <property type="match status" value="1"/>
</dbReference>
<dbReference type="Pfam" id="PF04075">
    <property type="entry name" value="F420H2_quin_red"/>
    <property type="match status" value="1"/>
</dbReference>
<reference evidence="5" key="3">
    <citation type="journal article" date="2022" name="Microbiol. Resour. Announc.">
        <title>Draft Genome Sequences of Eight Mycobacterium montefiorense Strains Isolated from Salamanders in Captivity.</title>
        <authorList>
            <person name="Komine T."/>
            <person name="Ihara H."/>
            <person name="Fukano H."/>
            <person name="Hoshino Y."/>
            <person name="Kurata O."/>
            <person name="Wada S."/>
        </authorList>
    </citation>
    <scope>NUCLEOTIDE SEQUENCE</scope>
    <source>
        <strain evidence="5">NJB18185</strain>
    </source>
</reference>
<evidence type="ECO:0000313" key="4">
    <source>
        <dbReference type="EMBL" id="GBG39891.1"/>
    </source>
</evidence>
<dbReference type="InterPro" id="IPR004378">
    <property type="entry name" value="F420H2_quin_Rdtase"/>
</dbReference>
<evidence type="ECO:0000256" key="3">
    <source>
        <dbReference type="ARBA" id="ARBA00049106"/>
    </source>
</evidence>
<reference evidence="6" key="2">
    <citation type="submission" date="2018-04" db="EMBL/GenBank/DDBJ databases">
        <title>Draft genome sequence of Mycobacterium montefiorense isolated from Japanese black salamander.</title>
        <authorList>
            <person name="Fukano H."/>
            <person name="Yoshida M."/>
            <person name="Shimizu A."/>
            <person name="Iwao H."/>
            <person name="Kurata O."/>
            <person name="Katayama Y."/>
            <person name="Omatsu T."/>
            <person name="Mizutani T."/>
            <person name="Wada S."/>
            <person name="Hoshino Y."/>
        </authorList>
    </citation>
    <scope>NUCLEOTIDE SEQUENCE [LARGE SCALE GENOMIC DNA]</scope>
    <source>
        <strain evidence="6">BS</strain>
    </source>
</reference>
<proteinExistence type="inferred from homology"/>
<comment type="catalytic activity">
    <reaction evidence="3">
        <text>oxidized coenzyme F420-(gamma-L-Glu)(n) + a quinol + H(+) = reduced coenzyme F420-(gamma-L-Glu)(n) + a quinone</text>
        <dbReference type="Rhea" id="RHEA:39663"/>
        <dbReference type="Rhea" id="RHEA-COMP:12939"/>
        <dbReference type="Rhea" id="RHEA-COMP:14378"/>
        <dbReference type="ChEBI" id="CHEBI:15378"/>
        <dbReference type="ChEBI" id="CHEBI:24646"/>
        <dbReference type="ChEBI" id="CHEBI:132124"/>
        <dbReference type="ChEBI" id="CHEBI:133980"/>
        <dbReference type="ChEBI" id="CHEBI:139511"/>
    </reaction>
</comment>
<dbReference type="PANTHER" id="PTHR39428:SF1">
    <property type="entry name" value="F420H(2)-DEPENDENT QUINONE REDUCTASE RV1261C"/>
    <property type="match status" value="1"/>
</dbReference>
<comment type="caution">
    <text evidence="5">The sequence shown here is derived from an EMBL/GenBank/DDBJ whole genome shotgun (WGS) entry which is preliminary data.</text>
</comment>
<dbReference type="EMBL" id="BFCH01000023">
    <property type="protein sequence ID" value="GBG39891.1"/>
    <property type="molecule type" value="Genomic_DNA"/>
</dbReference>
<name>A0AA37PVV6_9MYCO</name>
<evidence type="ECO:0008006" key="8">
    <source>
        <dbReference type="Google" id="ProtNLM"/>
    </source>
</evidence>
<evidence type="ECO:0000313" key="7">
    <source>
        <dbReference type="Proteomes" id="UP001139505"/>
    </source>
</evidence>
<reference evidence="5" key="4">
    <citation type="submission" date="2022-04" db="EMBL/GenBank/DDBJ databases">
        <authorList>
            <person name="Komine T."/>
            <person name="Fukano H."/>
            <person name="Wada S."/>
        </authorList>
    </citation>
    <scope>NUCLEOTIDE SEQUENCE</scope>
    <source>
        <strain evidence="5">NJB18185</strain>
    </source>
</reference>
<dbReference type="NCBIfam" id="TIGR00026">
    <property type="entry name" value="hi_GC_TIGR00026"/>
    <property type="match status" value="1"/>
</dbReference>
<evidence type="ECO:0000256" key="1">
    <source>
        <dbReference type="ARBA" id="ARBA00008710"/>
    </source>
</evidence>
<dbReference type="GO" id="GO:0070967">
    <property type="term" value="F:coenzyme F420 binding"/>
    <property type="evidence" value="ECO:0007669"/>
    <property type="project" value="TreeGrafter"/>
</dbReference>
<dbReference type="AlphaFoldDB" id="A0AA37PVV6"/>
<evidence type="ECO:0000313" key="6">
    <source>
        <dbReference type="Proteomes" id="UP000245060"/>
    </source>
</evidence>
<reference evidence="4" key="1">
    <citation type="journal article" date="2018" name="Genome Announc.">
        <title>Draft Genome Sequence of Mycobacterium montefiorense Isolated from Japanese Black Salamander (Hynobius nigrescens).</title>
        <authorList>
            <person name="Fukano H."/>
            <person name="Yoshida M."/>
            <person name="Shimizu A."/>
            <person name="Iwao H."/>
            <person name="Katayama Y."/>
            <person name="Omatsu T."/>
            <person name="Mizutani T."/>
            <person name="Kurata O."/>
            <person name="Wada S."/>
            <person name="Hoshino Y."/>
        </authorList>
    </citation>
    <scope>NUCLEOTIDE SEQUENCE</scope>
    <source>
        <strain evidence="4">BS</strain>
    </source>
</reference>
<dbReference type="GO" id="GO:0016491">
    <property type="term" value="F:oxidoreductase activity"/>
    <property type="evidence" value="ECO:0007669"/>
    <property type="project" value="UniProtKB-KW"/>
</dbReference>
<dbReference type="RefSeq" id="WP_108925394.1">
    <property type="nucleotide sequence ID" value="NZ_BFCH01000023.1"/>
</dbReference>
<dbReference type="PANTHER" id="PTHR39428">
    <property type="entry name" value="F420H(2)-DEPENDENT QUINONE REDUCTASE RV1261C"/>
    <property type="match status" value="1"/>
</dbReference>
<keyword evidence="6" id="KW-1185">Reference proteome</keyword>
<dbReference type="Proteomes" id="UP001139505">
    <property type="component" value="Unassembled WGS sequence"/>
</dbReference>
<dbReference type="InterPro" id="IPR012349">
    <property type="entry name" value="Split_barrel_FMN-bd"/>
</dbReference>
<organism evidence="5 7">
    <name type="scientific">Mycobacterium montefiorense</name>
    <dbReference type="NCBI Taxonomy" id="154654"/>
    <lineage>
        <taxon>Bacteria</taxon>
        <taxon>Bacillati</taxon>
        <taxon>Actinomycetota</taxon>
        <taxon>Actinomycetes</taxon>
        <taxon>Mycobacteriales</taxon>
        <taxon>Mycobacteriaceae</taxon>
        <taxon>Mycobacterium</taxon>
        <taxon>Mycobacterium simiae complex</taxon>
    </lineage>
</organism>
<gene>
    <name evidence="4" type="ORF">MmonteBS_42630</name>
    <name evidence="5" type="ORF">NJB18185_48710</name>
</gene>
<protein>
    <recommendedName>
        <fullName evidence="8">Deazaflavin-dependent nitroreductase</fullName>
    </recommendedName>
</protein>
<sequence length="150" mass="16557">MQEFDPERFRTDTAALNTFNEQIIREFRENDGKVGGVFENIGMLLLTTTGAKSGLSRLTVLAYFTIDGSMVVIGSRGGAPKDPAWVHNLRATAQVRLEVGTEMFEATAREALGAEHNSLFDAVVSVSPNFGVYQTKTTRTIPVFTLQRRN</sequence>
<dbReference type="GO" id="GO:0005886">
    <property type="term" value="C:plasma membrane"/>
    <property type="evidence" value="ECO:0007669"/>
    <property type="project" value="TreeGrafter"/>
</dbReference>